<dbReference type="PIRSF" id="PIRSF018968">
    <property type="entry name" value="ABC_permease_BceB"/>
    <property type="match status" value="1"/>
</dbReference>
<evidence type="ECO:0000256" key="3">
    <source>
        <dbReference type="ARBA" id="ARBA00022692"/>
    </source>
</evidence>
<comment type="similarity">
    <text evidence="6">Belongs to the ABC-4 integral membrane protein family.</text>
</comment>
<feature type="domain" description="ABC3 transporter permease C-terminal" evidence="7">
    <location>
        <begin position="64"/>
        <end position="179"/>
    </location>
</feature>
<keyword evidence="5 6" id="KW-0472">Membrane</keyword>
<feature type="transmembrane region" description="Helical" evidence="6">
    <location>
        <begin position="17"/>
        <end position="36"/>
    </location>
</feature>
<dbReference type="AlphaFoldDB" id="A0A133N6Y3"/>
<dbReference type="InterPro" id="IPR003838">
    <property type="entry name" value="ABC3_permease_C"/>
</dbReference>
<evidence type="ECO:0000256" key="5">
    <source>
        <dbReference type="ARBA" id="ARBA00023136"/>
    </source>
</evidence>
<reference evidence="8 9" key="1">
    <citation type="submission" date="2016-01" db="EMBL/GenBank/DDBJ databases">
        <authorList>
            <person name="Oliw E.H."/>
        </authorList>
    </citation>
    <scope>NUCLEOTIDE SEQUENCE [LARGE SCALE GENOMIC DNA]</scope>
    <source>
        <strain evidence="8 9">MJR7757A</strain>
    </source>
</reference>
<feature type="transmembrane region" description="Helical" evidence="6">
    <location>
        <begin position="113"/>
        <end position="142"/>
    </location>
</feature>
<feature type="transmembrane region" description="Helical" evidence="6">
    <location>
        <begin position="611"/>
        <end position="633"/>
    </location>
</feature>
<dbReference type="InterPro" id="IPR027022">
    <property type="entry name" value="ABC_permease_BceB-typ"/>
</dbReference>
<feature type="transmembrane region" description="Helical" evidence="6">
    <location>
        <begin position="162"/>
        <end position="183"/>
    </location>
</feature>
<feature type="transmembrane region" description="Helical" evidence="6">
    <location>
        <begin position="56"/>
        <end position="79"/>
    </location>
</feature>
<feature type="transmembrane region" description="Helical" evidence="6">
    <location>
        <begin position="289"/>
        <end position="312"/>
    </location>
</feature>
<comment type="caution">
    <text evidence="8">The sequence shown here is derived from an EMBL/GenBank/DDBJ whole genome shotgun (WGS) entry which is preliminary data.</text>
</comment>
<feature type="transmembrane region" description="Helical" evidence="6">
    <location>
        <begin position="236"/>
        <end position="262"/>
    </location>
</feature>
<dbReference type="RefSeq" id="WP_060795704.1">
    <property type="nucleotide sequence ID" value="NZ_KQ956216.1"/>
</dbReference>
<dbReference type="GO" id="GO:0005886">
    <property type="term" value="C:plasma membrane"/>
    <property type="evidence" value="ECO:0007669"/>
    <property type="project" value="UniProtKB-SubCell"/>
</dbReference>
<protein>
    <submittedName>
        <fullName evidence="8">Efflux ABC transporter, permease protein</fullName>
    </submittedName>
</protein>
<organism evidence="8 9">
    <name type="scientific">Clostridium perfringens</name>
    <dbReference type="NCBI Taxonomy" id="1502"/>
    <lineage>
        <taxon>Bacteria</taxon>
        <taxon>Bacillati</taxon>
        <taxon>Bacillota</taxon>
        <taxon>Clostridia</taxon>
        <taxon>Eubacteriales</taxon>
        <taxon>Clostridiaceae</taxon>
        <taxon>Clostridium</taxon>
    </lineage>
</organism>
<keyword evidence="3 6" id="KW-0812">Transmembrane</keyword>
<evidence type="ECO:0000313" key="9">
    <source>
        <dbReference type="Proteomes" id="UP000070646"/>
    </source>
</evidence>
<evidence type="ECO:0000256" key="6">
    <source>
        <dbReference type="PIRNR" id="PIRNR018968"/>
    </source>
</evidence>
<feature type="transmembrane region" description="Helical" evidence="6">
    <location>
        <begin position="555"/>
        <end position="577"/>
    </location>
</feature>
<dbReference type="EMBL" id="LRPU01000071">
    <property type="protein sequence ID" value="KXA12060.1"/>
    <property type="molecule type" value="Genomic_DNA"/>
</dbReference>
<feature type="domain" description="ABC3 transporter permease C-terminal" evidence="7">
    <location>
        <begin position="563"/>
        <end position="665"/>
    </location>
</feature>
<dbReference type="Proteomes" id="UP000070646">
    <property type="component" value="Unassembled WGS sequence"/>
</dbReference>
<evidence type="ECO:0000313" key="8">
    <source>
        <dbReference type="EMBL" id="KXA12060.1"/>
    </source>
</evidence>
<evidence type="ECO:0000256" key="2">
    <source>
        <dbReference type="ARBA" id="ARBA00022475"/>
    </source>
</evidence>
<feature type="transmembrane region" description="Helical" evidence="6">
    <location>
        <begin position="204"/>
        <end position="224"/>
    </location>
</feature>
<proteinExistence type="inferred from homology"/>
<evidence type="ECO:0000256" key="4">
    <source>
        <dbReference type="ARBA" id="ARBA00022989"/>
    </source>
</evidence>
<dbReference type="PANTHER" id="PTHR46795:SF3">
    <property type="entry name" value="ABC TRANSPORTER PERMEASE"/>
    <property type="match status" value="1"/>
</dbReference>
<keyword evidence="2 6" id="KW-1003">Cell membrane</keyword>
<dbReference type="Pfam" id="PF02687">
    <property type="entry name" value="FtsX"/>
    <property type="match status" value="2"/>
</dbReference>
<comment type="subcellular location">
    <subcellularLocation>
        <location evidence="1 6">Cell membrane</location>
        <topology evidence="1 6">Multi-pass membrane protein</topology>
    </subcellularLocation>
</comment>
<sequence length="682" mass="75870">MYFKIALNNVRKSFKDYSIYFLTLTLGVCIFYAFNSVGDQKAFLELGKRQAEYINILQRLISGISVFISCVLGGLILYANNFLVKKRKKELGIYMTLGMGKNKISKILTYETALVGIISLVVGLGVGIIVSQGISAFAAKLFEVSLSNYKFLLSTDAILKTILYFGIIFILVMLFNTFVISKYKLIDMLTAAKKNEDIKIKNPILTAIIFFISLGLLGVAYKLVIKVGLDPTNSMFLGSIVLGVLGTLLLFFSLAGFVLYVLQKNKNVYLKGLNIFVLRQMNSKINTNFLSMTVICLMLFLTISTLSTGLSFKNALEKGLEATTPFDASATYYVNEDNKIKTAEESIKELGFKFNPEDKIVSYNEYKLEKTNLESLLTKNSHGKNAEKLAPTFSEYGVNAISVSSYNDIRALSGEKSVSLANNEVLISSNLSELEGTLENLLKNNKEIEIDGKEYKIANNALIGEGKVIKEAFQSTGITDNLLTLIVPDNVLSNLNPTSNKININFPKNSKEEEQRVQKLFDEYRDGIVDLDKYGFVNGYTRERIYEENNGMTNIVLFIGIYLGIIFLISSTAVLALQQLSEASDSIDRYKSLRRIGVSQKMINKSIFTQVSIYFGLPLVVALVHSVVAIKVVNGFLTMFNKPDIGASSLVTTLIMVIVYGGYFYATYTGYKSTIKNALKQK</sequence>
<keyword evidence="4 6" id="KW-1133">Transmembrane helix</keyword>
<dbReference type="PANTHER" id="PTHR46795">
    <property type="entry name" value="ABC TRANSPORTER PERMEASE-RELATED-RELATED"/>
    <property type="match status" value="1"/>
</dbReference>
<evidence type="ECO:0000259" key="7">
    <source>
        <dbReference type="Pfam" id="PF02687"/>
    </source>
</evidence>
<dbReference type="GO" id="GO:0055085">
    <property type="term" value="P:transmembrane transport"/>
    <property type="evidence" value="ECO:0007669"/>
    <property type="project" value="UniProtKB-UniRule"/>
</dbReference>
<gene>
    <name evidence="8" type="ORF">HMPREF3222_01567</name>
</gene>
<keyword evidence="6" id="KW-0813">Transport</keyword>
<dbReference type="InterPro" id="IPR052536">
    <property type="entry name" value="ABC-4_Integral_Memb_Prot"/>
</dbReference>
<dbReference type="PATRIC" id="fig|1502.174.peg.1579"/>
<feature type="transmembrane region" description="Helical" evidence="6">
    <location>
        <begin position="645"/>
        <end position="666"/>
    </location>
</feature>
<accession>A0A133N6Y3</accession>
<evidence type="ECO:0000256" key="1">
    <source>
        <dbReference type="ARBA" id="ARBA00004651"/>
    </source>
</evidence>
<name>A0A133N6Y3_CLOPF</name>